<evidence type="ECO:0000256" key="3">
    <source>
        <dbReference type="ARBA" id="ARBA00022448"/>
    </source>
</evidence>
<dbReference type="CDD" id="cd19990">
    <property type="entry name" value="PBP1_GABAb_receptor_plant"/>
    <property type="match status" value="1"/>
</dbReference>
<accession>A0A8T1PAN5</accession>
<evidence type="ECO:0000256" key="6">
    <source>
        <dbReference type="ARBA" id="ARBA00022989"/>
    </source>
</evidence>
<evidence type="ECO:0000313" key="17">
    <source>
        <dbReference type="EMBL" id="KAG6638754.1"/>
    </source>
</evidence>
<evidence type="ECO:0000256" key="1">
    <source>
        <dbReference type="ARBA" id="ARBA00004141"/>
    </source>
</evidence>
<dbReference type="GO" id="GO:0016020">
    <property type="term" value="C:membrane"/>
    <property type="evidence" value="ECO:0007669"/>
    <property type="project" value="UniProtKB-SubCell"/>
</dbReference>
<dbReference type="AlphaFoldDB" id="A0A8T1PAN5"/>
<dbReference type="FunFam" id="1.10.287.70:FF:000172">
    <property type="entry name" value="Glutamate receptor"/>
    <property type="match status" value="1"/>
</dbReference>
<protein>
    <recommendedName>
        <fullName evidence="13">Glutamate receptor</fullName>
    </recommendedName>
</protein>
<evidence type="ECO:0000256" key="13">
    <source>
        <dbReference type="PIRNR" id="PIRNR037090"/>
    </source>
</evidence>
<evidence type="ECO:0000256" key="7">
    <source>
        <dbReference type="ARBA" id="ARBA00023065"/>
    </source>
</evidence>
<feature type="transmembrane region" description="Helical" evidence="14">
    <location>
        <begin position="619"/>
        <end position="639"/>
    </location>
</feature>
<dbReference type="InterPro" id="IPR017103">
    <property type="entry name" value="Iontropic_Glu_rcpt_pln"/>
</dbReference>
<dbReference type="FunFam" id="3.40.190.10:FF:000054">
    <property type="entry name" value="Glutamate receptor"/>
    <property type="match status" value="1"/>
</dbReference>
<evidence type="ECO:0000256" key="12">
    <source>
        <dbReference type="ARBA" id="ARBA00023303"/>
    </source>
</evidence>
<evidence type="ECO:0000256" key="5">
    <source>
        <dbReference type="ARBA" id="ARBA00022729"/>
    </source>
</evidence>
<name>A0A8T1PAN5_CARIL</name>
<dbReference type="Pfam" id="PF01094">
    <property type="entry name" value="ANF_receptor"/>
    <property type="match status" value="1"/>
</dbReference>
<comment type="caution">
    <text evidence="17">The sequence shown here is derived from an EMBL/GenBank/DDBJ whole genome shotgun (WGS) entry which is preliminary data.</text>
</comment>
<evidence type="ECO:0000256" key="9">
    <source>
        <dbReference type="ARBA" id="ARBA00023170"/>
    </source>
</evidence>
<feature type="transmembrane region" description="Helical" evidence="14">
    <location>
        <begin position="859"/>
        <end position="880"/>
    </location>
</feature>
<keyword evidence="12 13" id="KW-0407">Ion channel</keyword>
<dbReference type="GO" id="GO:0015276">
    <property type="term" value="F:ligand-gated monoatomic ion channel activity"/>
    <property type="evidence" value="ECO:0007669"/>
    <property type="project" value="InterPro"/>
</dbReference>
<keyword evidence="3 13" id="KW-0813">Transport</keyword>
<dbReference type="PIRSF" id="PIRSF037090">
    <property type="entry name" value="Iontro_Glu-like_rcpt_pln"/>
    <property type="match status" value="1"/>
</dbReference>
<dbReference type="PANTHER" id="PTHR18966">
    <property type="entry name" value="IONOTROPIC GLUTAMATE RECEPTOR"/>
    <property type="match status" value="1"/>
</dbReference>
<dbReference type="InterPro" id="IPR001320">
    <property type="entry name" value="Iontro_rcpt_C"/>
</dbReference>
<feature type="transmembrane region" description="Helical" evidence="14">
    <location>
        <begin position="681"/>
        <end position="699"/>
    </location>
</feature>
<feature type="domain" description="Ionotropic glutamate receptor C-terminal" evidence="16">
    <location>
        <begin position="501"/>
        <end position="837"/>
    </location>
</feature>
<feature type="chain" id="PRO_5035848275" description="Glutamate receptor" evidence="15">
    <location>
        <begin position="35"/>
        <end position="944"/>
    </location>
</feature>
<keyword evidence="7 13" id="KW-0406">Ion transport</keyword>
<dbReference type="InterPro" id="IPR015683">
    <property type="entry name" value="Ionotropic_Glu_rcpt"/>
</dbReference>
<dbReference type="FunFam" id="3.40.50.2300:FF:000188">
    <property type="entry name" value="Glutamate receptor"/>
    <property type="match status" value="1"/>
</dbReference>
<keyword evidence="18" id="KW-1185">Reference proteome</keyword>
<comment type="function">
    <text evidence="13">Glutamate-gated receptor that probably acts as non-selective cation channel.</text>
</comment>
<keyword evidence="9 13" id="KW-0675">Receptor</keyword>
<evidence type="ECO:0000256" key="15">
    <source>
        <dbReference type="SAM" id="SignalP"/>
    </source>
</evidence>
<dbReference type="CDD" id="cd13686">
    <property type="entry name" value="GluR_Plant"/>
    <property type="match status" value="1"/>
</dbReference>
<keyword evidence="8 13" id="KW-0472">Membrane</keyword>
<keyword evidence="10" id="KW-0325">Glycoprotein</keyword>
<evidence type="ECO:0000256" key="11">
    <source>
        <dbReference type="ARBA" id="ARBA00023286"/>
    </source>
</evidence>
<comment type="similarity">
    <text evidence="2 13">Belongs to the glutamate-gated ion channel (TC 1.A.10.1) family.</text>
</comment>
<dbReference type="InterPro" id="IPR001828">
    <property type="entry name" value="ANF_lig-bd_rcpt"/>
</dbReference>
<keyword evidence="4 14" id="KW-0812">Transmembrane</keyword>
<dbReference type="Proteomes" id="UP000811609">
    <property type="component" value="Chromosome 10"/>
</dbReference>
<dbReference type="SMART" id="SM00079">
    <property type="entry name" value="PBPe"/>
    <property type="match status" value="1"/>
</dbReference>
<keyword evidence="6 14" id="KW-1133">Transmembrane helix</keyword>
<evidence type="ECO:0000256" key="8">
    <source>
        <dbReference type="ARBA" id="ARBA00023136"/>
    </source>
</evidence>
<evidence type="ECO:0000256" key="14">
    <source>
        <dbReference type="SAM" id="Phobius"/>
    </source>
</evidence>
<evidence type="ECO:0000259" key="16">
    <source>
        <dbReference type="SMART" id="SM00079"/>
    </source>
</evidence>
<keyword evidence="5 15" id="KW-0732">Signal</keyword>
<dbReference type="InterPro" id="IPR044440">
    <property type="entry name" value="GABAb_receptor_plant_PBP1"/>
</dbReference>
<reference evidence="17" key="1">
    <citation type="submission" date="2020-12" db="EMBL/GenBank/DDBJ databases">
        <title>WGS assembly of Carya illinoinensis cv. Pawnee.</title>
        <authorList>
            <person name="Platts A."/>
            <person name="Shu S."/>
            <person name="Wright S."/>
            <person name="Barry K."/>
            <person name="Edger P."/>
            <person name="Pires J.C."/>
            <person name="Schmutz J."/>
        </authorList>
    </citation>
    <scope>NUCLEOTIDE SEQUENCE</scope>
    <source>
        <tissue evidence="17">Leaf</tissue>
    </source>
</reference>
<gene>
    <name evidence="17" type="ORF">CIPAW_10G056200</name>
</gene>
<evidence type="ECO:0000256" key="10">
    <source>
        <dbReference type="ARBA" id="ARBA00023180"/>
    </source>
</evidence>
<evidence type="ECO:0000256" key="4">
    <source>
        <dbReference type="ARBA" id="ARBA00022692"/>
    </source>
</evidence>
<organism evidence="17 18">
    <name type="scientific">Carya illinoinensis</name>
    <name type="common">Pecan</name>
    <dbReference type="NCBI Taxonomy" id="32201"/>
    <lineage>
        <taxon>Eukaryota</taxon>
        <taxon>Viridiplantae</taxon>
        <taxon>Streptophyta</taxon>
        <taxon>Embryophyta</taxon>
        <taxon>Tracheophyta</taxon>
        <taxon>Spermatophyta</taxon>
        <taxon>Magnoliopsida</taxon>
        <taxon>eudicotyledons</taxon>
        <taxon>Gunneridae</taxon>
        <taxon>Pentapetalae</taxon>
        <taxon>rosids</taxon>
        <taxon>fabids</taxon>
        <taxon>Fagales</taxon>
        <taxon>Juglandaceae</taxon>
        <taxon>Carya</taxon>
    </lineage>
</organism>
<comment type="subcellular location">
    <subcellularLocation>
        <location evidence="1">Membrane</location>
        <topology evidence="1">Multi-pass membrane protein</topology>
    </subcellularLocation>
</comment>
<evidence type="ECO:0000256" key="2">
    <source>
        <dbReference type="ARBA" id="ARBA00008685"/>
    </source>
</evidence>
<keyword evidence="11 13" id="KW-1071">Ligand-gated ion channel</keyword>
<dbReference type="Pfam" id="PF00060">
    <property type="entry name" value="Lig_chan"/>
    <property type="match status" value="1"/>
</dbReference>
<sequence length="944" mass="106826">MAFPLVSSSLVFKFCDLLPILVFFLLLLSDGGDAADTNKVTNIGAIIDVSSRIGKEEKTAMQIYAENYNHHSKTHKLSLYFQDPGNDPFQVASAGLFFIYDAVDDDKDEHDRFSNYKIEDFFFLDFGAAGELIKEKKIKVIVGMNKWEEAALVATVGNQAKVPVLSFSAPAITPPLMQSRWPFLIEMANDGSAQTKCIADIVRAYSWRRVVVIYEDDAYGSDLGMSALLSEALQKVDSEIEYRLVLPPFSSLSDDPKVFVHEELMKLQETTQSRVFIVLQSSLSMATHLFREAENMGLKGKETAWIIAESVTSFLDSVDDSVISTMTGALGIKTGYSSSTNSYKDFYAQFSKDFRAEYPEEVNPKPGIYALRAYDSIMAISQAIERTSDNSSPDMLLENILLSNFSGLSSEISFGAGKLLQNPKFRIVNVVERGDEREKQENKRYKELDLWTPESGFHNDLVIKKCGVKAADRLAGPVIWPGNLKQIPKGWAMPNEMKPLKIGVPGRTSFHKFVKVKYGEGPVVNRDVDGWCIQAFKMVLENLNYSLPYRFVPFNGSYDELVCGIANKTYDAVVGDVTILADRMEYVEFTQPYAESGLSMIVPAKPEGSGWMFLKPFTWEMWLVTCALMIYTMLILWLLEHRFDEDFGGTLKDQIATTLWFTFSSLFFAHRETLQSNLTRVVVVVWLFVVWILTSSYTANLSSILTVQRLETVPDINWLRNSNSKIGCDNDSFVKAYLEGVIKFKSENIVTVLKEDDYTGLFERKEIAAAFLELPYEKVFINKYCKAYTSNRPSYRFGGFGFVFQKGSPIARDFSQAILRLFEDGKLKKLEDEWLTPSRECATDVTPSTPDRLSLESFWGLYLMSGVTSTICLLISLIGLHKRYQPQQEAFGGNATPRDRMSWKKAVRLARYFYKGENNIPARVPTFTRTRELDERRVLEVGMP</sequence>
<evidence type="ECO:0000313" key="18">
    <source>
        <dbReference type="Proteomes" id="UP000811609"/>
    </source>
</evidence>
<feature type="signal peptide" evidence="15">
    <location>
        <begin position="1"/>
        <end position="34"/>
    </location>
</feature>
<dbReference type="EMBL" id="CM031818">
    <property type="protein sequence ID" value="KAG6638754.1"/>
    <property type="molecule type" value="Genomic_DNA"/>
</dbReference>
<proteinExistence type="inferred from homology"/>